<dbReference type="EnsemblBacteria" id="ABM79979">
    <property type="protein sequence ID" value="ABM79979"/>
    <property type="gene ID" value="Hbut_0104"/>
</dbReference>
<dbReference type="HOGENOM" id="CLU_000604_1_2_2"/>
<dbReference type="PANTHER" id="PTHR43613">
    <property type="entry name" value="ABC TRANSPORTER, ATP-BINDING PROTEIN"/>
    <property type="match status" value="1"/>
</dbReference>
<protein>
    <submittedName>
        <fullName evidence="4">ABC-type uncharacterized transporter</fullName>
    </submittedName>
</protein>
<dbReference type="eggNOG" id="arCOG00194">
    <property type="taxonomic scope" value="Archaea"/>
</dbReference>
<dbReference type="SMART" id="SM00382">
    <property type="entry name" value="AAA"/>
    <property type="match status" value="1"/>
</dbReference>
<dbReference type="InterPro" id="IPR003439">
    <property type="entry name" value="ABC_transporter-like_ATP-bd"/>
</dbReference>
<organism evidence="4 5">
    <name type="scientific">Hyperthermus butylicus (strain DSM 5456 / JCM 9403 / PLM1-5)</name>
    <dbReference type="NCBI Taxonomy" id="415426"/>
    <lineage>
        <taxon>Archaea</taxon>
        <taxon>Thermoproteota</taxon>
        <taxon>Thermoprotei</taxon>
        <taxon>Desulfurococcales</taxon>
        <taxon>Pyrodictiaceae</taxon>
        <taxon>Hyperthermus</taxon>
    </lineage>
</organism>
<dbReference type="Gene3D" id="3.40.50.300">
    <property type="entry name" value="P-loop containing nucleotide triphosphate hydrolases"/>
    <property type="match status" value="1"/>
</dbReference>
<dbReference type="InterPro" id="IPR027417">
    <property type="entry name" value="P-loop_NTPase"/>
</dbReference>
<evidence type="ECO:0000313" key="4">
    <source>
        <dbReference type="EMBL" id="ABM79979.1"/>
    </source>
</evidence>
<dbReference type="SUPFAM" id="SSF52540">
    <property type="entry name" value="P-loop containing nucleoside triphosphate hydrolases"/>
    <property type="match status" value="1"/>
</dbReference>
<dbReference type="CDD" id="cd03230">
    <property type="entry name" value="ABC_DR_subfamily_A"/>
    <property type="match status" value="1"/>
</dbReference>
<dbReference type="EMBL" id="CP000493">
    <property type="protein sequence ID" value="ABM79979.1"/>
    <property type="molecule type" value="Genomic_DNA"/>
</dbReference>
<keyword evidence="5" id="KW-1185">Reference proteome</keyword>
<feature type="domain" description="ABC transporter" evidence="3">
    <location>
        <begin position="5"/>
        <end position="238"/>
    </location>
</feature>
<evidence type="ECO:0000259" key="3">
    <source>
        <dbReference type="PROSITE" id="PS50893"/>
    </source>
</evidence>
<reference evidence="4 5" key="1">
    <citation type="journal article" date="2007" name="Archaea">
        <title>The genome of Hyperthermus butylicus: a sulfur-reducing, peptide fermenting, neutrophilic Crenarchaeote growing up to 108 degrees C.</title>
        <authorList>
            <person name="Brugger K."/>
            <person name="Chen L."/>
            <person name="Stark M."/>
            <person name="Zibat A."/>
            <person name="Redder P."/>
            <person name="Ruepp A."/>
            <person name="Awayez M."/>
            <person name="She Q."/>
            <person name="Garrett R.A."/>
            <person name="Klenk H.P."/>
        </authorList>
    </citation>
    <scope>NUCLEOTIDE SEQUENCE [LARGE SCALE GENOMIC DNA]</scope>
    <source>
        <strain evidence="5">DSM 5456 / JCM 9403 / PLM1-5</strain>
    </source>
</reference>
<dbReference type="GeneID" id="4782503"/>
<proteinExistence type="predicted"/>
<dbReference type="KEGG" id="hbu:Hbut_0104"/>
<dbReference type="InterPro" id="IPR003593">
    <property type="entry name" value="AAA+_ATPase"/>
</dbReference>
<sequence>METAVRAENLHKVYPGGVHALRGLSFTVFDGEIYGLVGPNGSGKTTTLRILATLLRPTSGKVLIYNIDVLSEPAKVRSLIAYLPEDAGVYRRLKGIEIIELFAKTRFKSSRDREAFIDEAARLSGLSWEELERPAGGYSKGMKRRLLLAITLALRPRLLILDEPTSGLDVMQSMRMRRMILRYNREHNITVLLSSHNMLEVEFLCNRVGIIYGGRLLAEGSPRELKEKFSAENLEQVFEKITGGVNA</sequence>
<accession>A2BJ18</accession>
<dbReference type="RefSeq" id="WP_011821296.1">
    <property type="nucleotide sequence ID" value="NC_008818.1"/>
</dbReference>
<keyword evidence="2" id="KW-0067">ATP-binding</keyword>
<keyword evidence="1" id="KW-0547">Nucleotide-binding</keyword>
<dbReference type="PROSITE" id="PS00211">
    <property type="entry name" value="ABC_TRANSPORTER_1"/>
    <property type="match status" value="1"/>
</dbReference>
<evidence type="ECO:0000256" key="1">
    <source>
        <dbReference type="ARBA" id="ARBA00022741"/>
    </source>
</evidence>
<dbReference type="AlphaFoldDB" id="A2BJ18"/>
<dbReference type="InterPro" id="IPR017871">
    <property type="entry name" value="ABC_transporter-like_CS"/>
</dbReference>
<name>A2BJ18_HYPBU</name>
<dbReference type="STRING" id="415426.Hbut_0104"/>
<dbReference type="GO" id="GO:0005524">
    <property type="term" value="F:ATP binding"/>
    <property type="evidence" value="ECO:0007669"/>
    <property type="project" value="UniProtKB-KW"/>
</dbReference>
<evidence type="ECO:0000313" key="5">
    <source>
        <dbReference type="Proteomes" id="UP000002593"/>
    </source>
</evidence>
<dbReference type="PANTHER" id="PTHR43613:SF1">
    <property type="entry name" value="ABC TRANSPORTER, ATP-BINDING PROTEIN"/>
    <property type="match status" value="1"/>
</dbReference>
<evidence type="ECO:0000256" key="2">
    <source>
        <dbReference type="ARBA" id="ARBA00022840"/>
    </source>
</evidence>
<gene>
    <name evidence="4" type="ordered locus">Hbut_0104</name>
</gene>
<dbReference type="PROSITE" id="PS50893">
    <property type="entry name" value="ABC_TRANSPORTER_2"/>
    <property type="match status" value="1"/>
</dbReference>
<dbReference type="Proteomes" id="UP000002593">
    <property type="component" value="Chromosome"/>
</dbReference>
<dbReference type="GO" id="GO:0016887">
    <property type="term" value="F:ATP hydrolysis activity"/>
    <property type="evidence" value="ECO:0007669"/>
    <property type="project" value="InterPro"/>
</dbReference>
<dbReference type="Pfam" id="PF00005">
    <property type="entry name" value="ABC_tran"/>
    <property type="match status" value="1"/>
</dbReference>